<accession>A0ABD0LMQ9</accession>
<dbReference type="EMBL" id="JACVVK020000035">
    <property type="protein sequence ID" value="KAK7500710.1"/>
    <property type="molecule type" value="Genomic_DNA"/>
</dbReference>
<proteinExistence type="predicted"/>
<sequence length="57" mass="6381">MKGRETDDTRALSMPRTSHFSRDLLHHIYASGKLRNSIVLAAYTGIIHCAKHLHVPG</sequence>
<dbReference type="AlphaFoldDB" id="A0ABD0LMQ9"/>
<feature type="non-terminal residue" evidence="1">
    <location>
        <position position="57"/>
    </location>
</feature>
<organism evidence="1 2">
    <name type="scientific">Batillaria attramentaria</name>
    <dbReference type="NCBI Taxonomy" id="370345"/>
    <lineage>
        <taxon>Eukaryota</taxon>
        <taxon>Metazoa</taxon>
        <taxon>Spiralia</taxon>
        <taxon>Lophotrochozoa</taxon>
        <taxon>Mollusca</taxon>
        <taxon>Gastropoda</taxon>
        <taxon>Caenogastropoda</taxon>
        <taxon>Sorbeoconcha</taxon>
        <taxon>Cerithioidea</taxon>
        <taxon>Batillariidae</taxon>
        <taxon>Batillaria</taxon>
    </lineage>
</organism>
<name>A0ABD0LMQ9_9CAEN</name>
<comment type="caution">
    <text evidence="1">The sequence shown here is derived from an EMBL/GenBank/DDBJ whole genome shotgun (WGS) entry which is preliminary data.</text>
</comment>
<evidence type="ECO:0000313" key="1">
    <source>
        <dbReference type="EMBL" id="KAK7500710.1"/>
    </source>
</evidence>
<evidence type="ECO:0000313" key="2">
    <source>
        <dbReference type="Proteomes" id="UP001519460"/>
    </source>
</evidence>
<protein>
    <submittedName>
        <fullName evidence="1">Uncharacterized protein</fullName>
    </submittedName>
</protein>
<reference evidence="1 2" key="1">
    <citation type="journal article" date="2023" name="Sci. Data">
        <title>Genome assembly of the Korean intertidal mud-creeper Batillaria attramentaria.</title>
        <authorList>
            <person name="Patra A.K."/>
            <person name="Ho P.T."/>
            <person name="Jun S."/>
            <person name="Lee S.J."/>
            <person name="Kim Y."/>
            <person name="Won Y.J."/>
        </authorList>
    </citation>
    <scope>NUCLEOTIDE SEQUENCE [LARGE SCALE GENOMIC DNA]</scope>
    <source>
        <strain evidence="1">Wonlab-2016</strain>
    </source>
</reference>
<keyword evidence="2" id="KW-1185">Reference proteome</keyword>
<gene>
    <name evidence="1" type="ORF">BaRGS_00007954</name>
</gene>
<dbReference type="Proteomes" id="UP001519460">
    <property type="component" value="Unassembled WGS sequence"/>
</dbReference>